<protein>
    <submittedName>
        <fullName evidence="2">Uncharacterized protein</fullName>
    </submittedName>
</protein>
<dbReference type="EMBL" id="JASJEV010000005">
    <property type="protein sequence ID" value="MDJ1158643.1"/>
    <property type="molecule type" value="Genomic_DNA"/>
</dbReference>
<comment type="caution">
    <text evidence="2">The sequence shown here is derived from an EMBL/GenBank/DDBJ whole genome shotgun (WGS) entry which is preliminary data.</text>
</comment>
<dbReference type="Proteomes" id="UP001321492">
    <property type="component" value="Unassembled WGS sequence"/>
</dbReference>
<feature type="region of interest" description="Disordered" evidence="1">
    <location>
        <begin position="24"/>
        <end position="44"/>
    </location>
</feature>
<evidence type="ECO:0000256" key="1">
    <source>
        <dbReference type="SAM" id="MobiDB-lite"/>
    </source>
</evidence>
<name>A0ABT7AGZ5_9HYPH</name>
<accession>A0ABT7AGZ5</accession>
<evidence type="ECO:0000313" key="2">
    <source>
        <dbReference type="EMBL" id="MDJ1158643.1"/>
    </source>
</evidence>
<proteinExistence type="predicted"/>
<dbReference type="RefSeq" id="WP_283740624.1">
    <property type="nucleotide sequence ID" value="NZ_JASJEV010000005.1"/>
</dbReference>
<evidence type="ECO:0000313" key="3">
    <source>
        <dbReference type="Proteomes" id="UP001321492"/>
    </source>
</evidence>
<feature type="compositionally biased region" description="Basic and acidic residues" evidence="1">
    <location>
        <begin position="24"/>
        <end position="36"/>
    </location>
</feature>
<gene>
    <name evidence="2" type="ORF">QNA08_10395</name>
</gene>
<keyword evidence="3" id="KW-1185">Reference proteome</keyword>
<reference evidence="2 3" key="1">
    <citation type="submission" date="2023-05" db="EMBL/GenBank/DDBJ databases">
        <title>Chelatococcus sp. nov., a moderately thermophilic bacterium isolated from hot spring microbial mat.</title>
        <authorList>
            <person name="Hu C.-J."/>
            <person name="Li W.-J."/>
        </authorList>
    </citation>
    <scope>NUCLEOTIDE SEQUENCE [LARGE SCALE GENOMIC DNA]</scope>
    <source>
        <strain evidence="2 3">SYSU G07232</strain>
    </source>
</reference>
<sequence>MSDRGHACMARRLANGIIRAARRGEMEAKVPSRREAAGPVSAGL</sequence>
<organism evidence="2 3">
    <name type="scientific">Chelatococcus albus</name>
    <dbReference type="NCBI Taxonomy" id="3047466"/>
    <lineage>
        <taxon>Bacteria</taxon>
        <taxon>Pseudomonadati</taxon>
        <taxon>Pseudomonadota</taxon>
        <taxon>Alphaproteobacteria</taxon>
        <taxon>Hyphomicrobiales</taxon>
        <taxon>Chelatococcaceae</taxon>
        <taxon>Chelatococcus</taxon>
    </lineage>
</organism>